<dbReference type="CDD" id="cd05009">
    <property type="entry name" value="SIS_GlmS_GlmD_2"/>
    <property type="match status" value="1"/>
</dbReference>
<comment type="caution">
    <text evidence="3">The sequence shown here is derived from an EMBL/GenBank/DDBJ whole genome shotgun (WGS) entry which is preliminary data.</text>
</comment>
<dbReference type="InterPro" id="IPR046348">
    <property type="entry name" value="SIS_dom_sf"/>
</dbReference>
<dbReference type="GO" id="GO:0006002">
    <property type="term" value="P:fructose 6-phosphate metabolic process"/>
    <property type="evidence" value="ECO:0007669"/>
    <property type="project" value="TreeGrafter"/>
</dbReference>
<gene>
    <name evidence="3" type="ORF">EDD63_12419</name>
</gene>
<evidence type="ECO:0000313" key="4">
    <source>
        <dbReference type="Proteomes" id="UP000294743"/>
    </source>
</evidence>
<name>A0A4R7ZGF2_9FIRM</name>
<keyword evidence="1" id="KW-0677">Repeat</keyword>
<dbReference type="GO" id="GO:0097367">
    <property type="term" value="F:carbohydrate derivative binding"/>
    <property type="evidence" value="ECO:0007669"/>
    <property type="project" value="InterPro"/>
</dbReference>
<dbReference type="Proteomes" id="UP000294743">
    <property type="component" value="Unassembled WGS sequence"/>
</dbReference>
<evidence type="ECO:0000256" key="1">
    <source>
        <dbReference type="ARBA" id="ARBA00022737"/>
    </source>
</evidence>
<dbReference type="PANTHER" id="PTHR10937:SF17">
    <property type="entry name" value="GLUCOSAMINE-FRUCTOSE-6-PHOSPHATE AMINOTRANSFERASE"/>
    <property type="match status" value="1"/>
</dbReference>
<dbReference type="InterPro" id="IPR035490">
    <property type="entry name" value="GlmS/FrlB_SIS"/>
</dbReference>
<dbReference type="InterPro" id="IPR001347">
    <property type="entry name" value="SIS_dom"/>
</dbReference>
<evidence type="ECO:0000259" key="2">
    <source>
        <dbReference type="PROSITE" id="PS51464"/>
    </source>
</evidence>
<evidence type="ECO:0000313" key="3">
    <source>
        <dbReference type="EMBL" id="TDW16392.1"/>
    </source>
</evidence>
<proteinExistence type="predicted"/>
<dbReference type="CDD" id="cd05008">
    <property type="entry name" value="SIS_GlmS_GlmD_1"/>
    <property type="match status" value="1"/>
</dbReference>
<dbReference type="InterPro" id="IPR035466">
    <property type="entry name" value="GlmS/AgaS_SIS"/>
</dbReference>
<feature type="domain" description="SIS" evidence="2">
    <location>
        <begin position="26"/>
        <end position="179"/>
    </location>
</feature>
<dbReference type="PANTHER" id="PTHR10937">
    <property type="entry name" value="GLUCOSAMINE--FRUCTOSE-6-PHOSPHATE AMINOTRANSFERASE, ISOMERIZING"/>
    <property type="match status" value="1"/>
</dbReference>
<keyword evidence="4" id="KW-1185">Reference proteome</keyword>
<dbReference type="EMBL" id="SODD01000024">
    <property type="protein sequence ID" value="TDW16392.1"/>
    <property type="molecule type" value="Genomic_DNA"/>
</dbReference>
<dbReference type="RefSeq" id="WP_166667579.1">
    <property type="nucleotide sequence ID" value="NZ_SODD01000024.1"/>
</dbReference>
<dbReference type="GO" id="GO:0006047">
    <property type="term" value="P:UDP-N-acetylglucosamine metabolic process"/>
    <property type="evidence" value="ECO:0007669"/>
    <property type="project" value="TreeGrafter"/>
</dbReference>
<reference evidence="3 4" key="1">
    <citation type="submission" date="2019-03" db="EMBL/GenBank/DDBJ databases">
        <title>Genomic Encyclopedia of Type Strains, Phase IV (KMG-IV): sequencing the most valuable type-strain genomes for metagenomic binning, comparative biology and taxonomic classification.</title>
        <authorList>
            <person name="Goeker M."/>
        </authorList>
    </citation>
    <scope>NUCLEOTIDE SEQUENCE [LARGE SCALE GENOMIC DNA]</scope>
    <source>
        <strain evidence="3 4">DSM 28867</strain>
    </source>
</reference>
<organism evidence="3 4">
    <name type="scientific">Breznakia blatticola</name>
    <dbReference type="NCBI Taxonomy" id="1754012"/>
    <lineage>
        <taxon>Bacteria</taxon>
        <taxon>Bacillati</taxon>
        <taxon>Bacillota</taxon>
        <taxon>Erysipelotrichia</taxon>
        <taxon>Erysipelotrichales</taxon>
        <taxon>Erysipelotrichaceae</taxon>
        <taxon>Breznakia</taxon>
    </lineage>
</organism>
<dbReference type="Pfam" id="PF01380">
    <property type="entry name" value="SIS"/>
    <property type="match status" value="1"/>
</dbReference>
<sequence length="354" mass="39795">MKETMMDYIIETEAVCKTNLQQAKILIQPLMECFLEWEYEKILIVASGSSANAALCAKYFMQDTLYCDVEVISPYTFTHYTKYVDDKTFVFAISQSGSSTNTIDAIEKIQKLNRKAIVLTGNIHSDVASADVVIDYGVGKESVGYVTKGVSTLALYLCIFAIHTSYQLEYISAKDVDGFHAQLSCIYDAYPQLITQAVDFYRSHQKALLSMSKLFICAVGPNIGAACEGALKISETVKIPAFAYEIEEYIHGPNLQLDPSYTVICIDNHDASSKRVQDIWHATTCITDHSYLISRGIEGDTIYHYDLDVLPTLSPLIHVVLFQVLAYQITTEKNQWEDHILMKDFNKVVKSKTK</sequence>
<dbReference type="SUPFAM" id="SSF53697">
    <property type="entry name" value="SIS domain"/>
    <property type="match status" value="1"/>
</dbReference>
<dbReference type="Gene3D" id="3.40.50.10490">
    <property type="entry name" value="Glucose-6-phosphate isomerase like protein, domain 1"/>
    <property type="match status" value="2"/>
</dbReference>
<dbReference type="GO" id="GO:0004360">
    <property type="term" value="F:glutamine-fructose-6-phosphate transaminase (isomerizing) activity"/>
    <property type="evidence" value="ECO:0007669"/>
    <property type="project" value="TreeGrafter"/>
</dbReference>
<protein>
    <submittedName>
        <fullName evidence="3">Glucoselysine-6-phosphate deglycase</fullName>
    </submittedName>
</protein>
<dbReference type="AlphaFoldDB" id="A0A4R7ZGF2"/>
<accession>A0A4R7ZGF2</accession>
<dbReference type="GO" id="GO:0006487">
    <property type="term" value="P:protein N-linked glycosylation"/>
    <property type="evidence" value="ECO:0007669"/>
    <property type="project" value="TreeGrafter"/>
</dbReference>
<dbReference type="PROSITE" id="PS51464">
    <property type="entry name" value="SIS"/>
    <property type="match status" value="1"/>
</dbReference>